<keyword evidence="1" id="KW-1133">Transmembrane helix</keyword>
<dbReference type="InterPro" id="IPR005625">
    <property type="entry name" value="PepSY-ass_TM"/>
</dbReference>
<dbReference type="Proteomes" id="UP001297581">
    <property type="component" value="Unassembled WGS sequence"/>
</dbReference>
<dbReference type="PANTHER" id="PTHR34219">
    <property type="entry name" value="IRON-REGULATED INNER MEMBRANE PROTEIN-RELATED"/>
    <property type="match status" value="1"/>
</dbReference>
<reference evidence="2 3" key="1">
    <citation type="submission" date="2022-02" db="EMBL/GenBank/DDBJ databases">
        <title>The genome sequence of Shewanella sp. 3B26.</title>
        <authorList>
            <person name="Du J."/>
        </authorList>
    </citation>
    <scope>NUCLEOTIDE SEQUENCE [LARGE SCALE GENOMIC DNA]</scope>
    <source>
        <strain evidence="2 3">3B26</strain>
    </source>
</reference>
<keyword evidence="1" id="KW-0472">Membrane</keyword>
<keyword evidence="1" id="KW-0812">Transmembrane</keyword>
<organism evidence="2 3">
    <name type="scientific">Shewanella zhuhaiensis</name>
    <dbReference type="NCBI Taxonomy" id="2919576"/>
    <lineage>
        <taxon>Bacteria</taxon>
        <taxon>Pseudomonadati</taxon>
        <taxon>Pseudomonadota</taxon>
        <taxon>Gammaproteobacteria</taxon>
        <taxon>Alteromonadales</taxon>
        <taxon>Shewanellaceae</taxon>
        <taxon>Shewanella</taxon>
    </lineage>
</organism>
<name>A0AAJ1BIB2_9GAMM</name>
<dbReference type="PANTHER" id="PTHR34219:SF8">
    <property type="entry name" value="PEPSY DOMAIN-CONTAINING PROTEIN"/>
    <property type="match status" value="1"/>
</dbReference>
<evidence type="ECO:0000313" key="2">
    <source>
        <dbReference type="EMBL" id="MCH4295257.1"/>
    </source>
</evidence>
<evidence type="ECO:0000256" key="1">
    <source>
        <dbReference type="SAM" id="Phobius"/>
    </source>
</evidence>
<keyword evidence="3" id="KW-1185">Reference proteome</keyword>
<feature type="transmembrane region" description="Helical" evidence="1">
    <location>
        <begin position="134"/>
        <end position="156"/>
    </location>
</feature>
<sequence>MRKHLWKWHGLAGLIVALPLFVIALSGSLLVFKAELDRWLMPEVVNAGSDERLSMTVLLPRAASALPEHEILGWQFGAQGEADMLYVAQQGSYDWQKLWLDPATGELLTVPRSLTWALTDWLLELHYLLLMDHAGLLLAAITALLMLFLGISGIVLHRQFWRTFFTLRLGKGLRLLLSDGHKMLGITGAPVFLVLGFTGAWWNLEHFYEEVIEGHDDSAFVITQRYYNPAIDVETLITEAQRELPGFEPSYMRLPDASYPGVHLFGHRADDGMLRSRFGSIVSFDDNTGQHTVTLDVAEAPWLYQFTDSFKPLHYGDFAGLTSRIIWCIVGFLPCLMALSGFWMWRERSRKGARRKSRA</sequence>
<comment type="caution">
    <text evidence="2">The sequence shown here is derived from an EMBL/GenBank/DDBJ whole genome shotgun (WGS) entry which is preliminary data.</text>
</comment>
<dbReference type="RefSeq" id="WP_240591494.1">
    <property type="nucleotide sequence ID" value="NZ_JAKUDL010000004.1"/>
</dbReference>
<evidence type="ECO:0000313" key="3">
    <source>
        <dbReference type="Proteomes" id="UP001297581"/>
    </source>
</evidence>
<gene>
    <name evidence="2" type="ORF">MJ923_13180</name>
</gene>
<dbReference type="Pfam" id="PF03929">
    <property type="entry name" value="PepSY_TM"/>
    <property type="match status" value="1"/>
</dbReference>
<accession>A0AAJ1BIB2</accession>
<feature type="transmembrane region" description="Helical" evidence="1">
    <location>
        <begin position="12"/>
        <end position="32"/>
    </location>
</feature>
<feature type="transmembrane region" description="Helical" evidence="1">
    <location>
        <begin position="324"/>
        <end position="345"/>
    </location>
</feature>
<feature type="transmembrane region" description="Helical" evidence="1">
    <location>
        <begin position="183"/>
        <end position="202"/>
    </location>
</feature>
<protein>
    <submittedName>
        <fullName evidence="2">PepSY domain-containing protein</fullName>
    </submittedName>
</protein>
<dbReference type="EMBL" id="JAKUDL010000004">
    <property type="protein sequence ID" value="MCH4295257.1"/>
    <property type="molecule type" value="Genomic_DNA"/>
</dbReference>
<proteinExistence type="predicted"/>
<dbReference type="AlphaFoldDB" id="A0AAJ1BIB2"/>